<dbReference type="EMBL" id="QEOB01000015">
    <property type="protein sequence ID" value="PVX77171.1"/>
    <property type="molecule type" value="Genomic_DNA"/>
</dbReference>
<dbReference type="RefSeq" id="WP_133254575.1">
    <property type="nucleotide sequence ID" value="NZ_QEOB01000015.1"/>
</dbReference>
<evidence type="ECO:0000313" key="1">
    <source>
        <dbReference type="EMBL" id="PVX77171.1"/>
    </source>
</evidence>
<organism evidence="1 2">
    <name type="scientific">Paraburkholderia unamae</name>
    <dbReference type="NCBI Taxonomy" id="219649"/>
    <lineage>
        <taxon>Bacteria</taxon>
        <taxon>Pseudomonadati</taxon>
        <taxon>Pseudomonadota</taxon>
        <taxon>Betaproteobacteria</taxon>
        <taxon>Burkholderiales</taxon>
        <taxon>Burkholderiaceae</taxon>
        <taxon>Paraburkholderia</taxon>
    </lineage>
</organism>
<comment type="caution">
    <text evidence="1">The sequence shown here is derived from an EMBL/GenBank/DDBJ whole genome shotgun (WGS) entry which is preliminary data.</text>
</comment>
<gene>
    <name evidence="1" type="ORF">C7402_115230</name>
</gene>
<keyword evidence="2" id="KW-1185">Reference proteome</keyword>
<sequence>MSWTPLSPWRPIPGTGQNLAIGAASVSSTAFNQYTQAVQISAIGGNCHVQVGQSPTAVATDMLVKATDQPYIVRVENGAKIAVIQDGSSTGTLNVIEVTH</sequence>
<protein>
    <submittedName>
        <fullName evidence="1">Uncharacterized protein</fullName>
    </submittedName>
</protein>
<proteinExistence type="predicted"/>
<evidence type="ECO:0000313" key="2">
    <source>
        <dbReference type="Proteomes" id="UP000245712"/>
    </source>
</evidence>
<name>A0ABX5KID4_9BURK</name>
<dbReference type="Proteomes" id="UP000245712">
    <property type="component" value="Unassembled WGS sequence"/>
</dbReference>
<reference evidence="1 2" key="1">
    <citation type="submission" date="2018-05" db="EMBL/GenBank/DDBJ databases">
        <title>Genomic Encyclopedia of Type Strains, Phase IV (KMG-V): Genome sequencing to study the core and pangenomes of soil and plant-associated prokaryotes.</title>
        <authorList>
            <person name="Whitman W."/>
        </authorList>
    </citation>
    <scope>NUCLEOTIDE SEQUENCE [LARGE SCALE GENOMIC DNA]</scope>
    <source>
        <strain evidence="1 2">SCZa-39</strain>
    </source>
</reference>
<accession>A0ABX5KID4</accession>